<dbReference type="Pfam" id="PF00392">
    <property type="entry name" value="GntR"/>
    <property type="match status" value="1"/>
</dbReference>
<evidence type="ECO:0000259" key="4">
    <source>
        <dbReference type="PROSITE" id="PS50949"/>
    </source>
</evidence>
<dbReference type="Gene3D" id="1.10.10.10">
    <property type="entry name" value="Winged helix-like DNA-binding domain superfamily/Winged helix DNA-binding domain"/>
    <property type="match status" value="1"/>
</dbReference>
<dbReference type="GO" id="GO:0003700">
    <property type="term" value="F:DNA-binding transcription factor activity"/>
    <property type="evidence" value="ECO:0007669"/>
    <property type="project" value="InterPro"/>
</dbReference>
<dbReference type="InterPro" id="IPR000524">
    <property type="entry name" value="Tscrpt_reg_HTH_GntR"/>
</dbReference>
<dbReference type="InterPro" id="IPR011711">
    <property type="entry name" value="GntR_C"/>
</dbReference>
<evidence type="ECO:0000313" key="6">
    <source>
        <dbReference type="Proteomes" id="UP000234328"/>
    </source>
</evidence>
<evidence type="ECO:0000256" key="1">
    <source>
        <dbReference type="ARBA" id="ARBA00023015"/>
    </source>
</evidence>
<dbReference type="CDD" id="cd07377">
    <property type="entry name" value="WHTH_GntR"/>
    <property type="match status" value="1"/>
</dbReference>
<dbReference type="PROSITE" id="PS50949">
    <property type="entry name" value="HTH_GNTR"/>
    <property type="match status" value="1"/>
</dbReference>
<name>A0A2N4UKG7_9BURK</name>
<feature type="domain" description="HTH gntR-type" evidence="4">
    <location>
        <begin position="93"/>
        <end position="160"/>
    </location>
</feature>
<dbReference type="SMART" id="SM00345">
    <property type="entry name" value="HTH_GNTR"/>
    <property type="match status" value="1"/>
</dbReference>
<dbReference type="PANTHER" id="PTHR43537">
    <property type="entry name" value="TRANSCRIPTIONAL REGULATOR, GNTR FAMILY"/>
    <property type="match status" value="1"/>
</dbReference>
<dbReference type="EMBL" id="PDNV01000001">
    <property type="protein sequence ID" value="PLC55509.1"/>
    <property type="molecule type" value="Genomic_DNA"/>
</dbReference>
<sequence>MSPRHGRQAQRATRQPQEVQGIGYLGIRQHFVPRILPVVHHRPPSRYRAIQYRLSDNLYHTIRHVSLYFADRKLTSSLRAAFYRPLTRPGAMTSKRSQIAKTVREHILAGNLRPGARLTEKALCELTQASRSSVREALQMLEQEGYVSNQPNRGVRVAVLDVQEAADIYQVRSVLEGLAARNFINMATPAQREKLDQTLSQLAVSVEEKDVAEQLEAIELFYEALLEGCYNRVLKSSLEALHGKISRLRATSILSPGRIKNTLQEMARIGAAIRNNDEEEAWLACVEHMRQTSAVAIRVISHLKERG</sequence>
<evidence type="ECO:0000256" key="3">
    <source>
        <dbReference type="ARBA" id="ARBA00023163"/>
    </source>
</evidence>
<keyword evidence="1" id="KW-0805">Transcription regulation</keyword>
<dbReference type="Proteomes" id="UP000234328">
    <property type="component" value="Unassembled WGS sequence"/>
</dbReference>
<accession>A0A2N4UKG7</accession>
<organism evidence="5 6">
    <name type="scientific">Pollutimonas nitritireducens</name>
    <dbReference type="NCBI Taxonomy" id="2045209"/>
    <lineage>
        <taxon>Bacteria</taxon>
        <taxon>Pseudomonadati</taxon>
        <taxon>Pseudomonadota</taxon>
        <taxon>Betaproteobacteria</taxon>
        <taxon>Burkholderiales</taxon>
        <taxon>Alcaligenaceae</taxon>
        <taxon>Pollutimonas</taxon>
    </lineage>
</organism>
<dbReference type="SUPFAM" id="SSF48008">
    <property type="entry name" value="GntR ligand-binding domain-like"/>
    <property type="match status" value="1"/>
</dbReference>
<comment type="caution">
    <text evidence="5">The sequence shown here is derived from an EMBL/GenBank/DDBJ whole genome shotgun (WGS) entry which is preliminary data.</text>
</comment>
<dbReference type="SUPFAM" id="SSF46785">
    <property type="entry name" value="Winged helix' DNA-binding domain"/>
    <property type="match status" value="1"/>
</dbReference>
<gene>
    <name evidence="5" type="ORF">CR155_00150</name>
</gene>
<dbReference type="AlphaFoldDB" id="A0A2N4UKG7"/>
<evidence type="ECO:0000313" key="5">
    <source>
        <dbReference type="EMBL" id="PLC55509.1"/>
    </source>
</evidence>
<keyword evidence="3" id="KW-0804">Transcription</keyword>
<dbReference type="PANTHER" id="PTHR43537:SF24">
    <property type="entry name" value="GLUCONATE OPERON TRANSCRIPTIONAL REPRESSOR"/>
    <property type="match status" value="1"/>
</dbReference>
<reference evidence="5 6" key="1">
    <citation type="submission" date="2017-10" db="EMBL/GenBank/DDBJ databases">
        <title>Two draft genome sequences of Pusillimonas sp. strains isolated from a nitrate- and radionuclide-contaminated groundwater in Russia.</title>
        <authorList>
            <person name="Grouzdev D.S."/>
            <person name="Tourova T.P."/>
            <person name="Goeva M.A."/>
            <person name="Babich T.L."/>
            <person name="Sokolova D.S."/>
            <person name="Abdullin R."/>
            <person name="Poltaraus A.B."/>
            <person name="Toshchakov S.V."/>
            <person name="Nazina T.N."/>
        </authorList>
    </citation>
    <scope>NUCLEOTIDE SEQUENCE [LARGE SCALE GENOMIC DNA]</scope>
    <source>
        <strain evidence="5 6">JR1/69-2-13</strain>
    </source>
</reference>
<keyword evidence="6" id="KW-1185">Reference proteome</keyword>
<dbReference type="Pfam" id="PF07729">
    <property type="entry name" value="FCD"/>
    <property type="match status" value="1"/>
</dbReference>
<proteinExistence type="predicted"/>
<keyword evidence="2" id="KW-0238">DNA-binding</keyword>
<dbReference type="SMART" id="SM00895">
    <property type="entry name" value="FCD"/>
    <property type="match status" value="1"/>
</dbReference>
<evidence type="ECO:0000256" key="2">
    <source>
        <dbReference type="ARBA" id="ARBA00023125"/>
    </source>
</evidence>
<dbReference type="GO" id="GO:0003677">
    <property type="term" value="F:DNA binding"/>
    <property type="evidence" value="ECO:0007669"/>
    <property type="project" value="UniProtKB-KW"/>
</dbReference>
<dbReference type="Gene3D" id="1.20.120.530">
    <property type="entry name" value="GntR ligand-binding domain-like"/>
    <property type="match status" value="1"/>
</dbReference>
<dbReference type="InterPro" id="IPR008920">
    <property type="entry name" value="TF_FadR/GntR_C"/>
</dbReference>
<dbReference type="InterPro" id="IPR036388">
    <property type="entry name" value="WH-like_DNA-bd_sf"/>
</dbReference>
<dbReference type="InterPro" id="IPR036390">
    <property type="entry name" value="WH_DNA-bd_sf"/>
</dbReference>
<protein>
    <submittedName>
        <fullName evidence="5">GntR family transcriptional regulator</fullName>
    </submittedName>
</protein>